<evidence type="ECO:0000313" key="2">
    <source>
        <dbReference type="Proteomes" id="UP000267027"/>
    </source>
</evidence>
<reference evidence="1 2" key="2">
    <citation type="submission" date="2018-11" db="EMBL/GenBank/DDBJ databases">
        <authorList>
            <consortium name="Pathogen Informatics"/>
        </authorList>
    </citation>
    <scope>NUCLEOTIDE SEQUENCE [LARGE SCALE GENOMIC DNA]</scope>
    <source>
        <strain evidence="1 2">Costa Rica</strain>
    </source>
</reference>
<protein>
    <submittedName>
        <fullName evidence="1 3">Uncharacterized protein</fullName>
    </submittedName>
</protein>
<proteinExistence type="predicted"/>
<keyword evidence="2" id="KW-1185">Reference proteome</keyword>
<dbReference type="EMBL" id="UYYA01003957">
    <property type="protein sequence ID" value="VDM58163.1"/>
    <property type="molecule type" value="Genomic_DNA"/>
</dbReference>
<name>A0A0R3PNF6_ANGCS</name>
<dbReference type="AlphaFoldDB" id="A0A0R3PNF6"/>
<dbReference type="OrthoDB" id="5898800at2759"/>
<sequence length="131" mass="15196">MRWTGHVMRMNGNRWKQEPLVTVFLRMLSALQEEHRLDGQRYSRKALKKDMMFDESLERAEPTGLLLHARRKNGILAPARVTRRSTGLQVIQVKGDREIVNGSPVSPVIFSNPQQLGWEQLPLYPFMPNPF</sequence>
<dbReference type="WBParaSite" id="ACOC_0000657701-mRNA-1">
    <property type="protein sequence ID" value="ACOC_0000657701-mRNA-1"/>
    <property type="gene ID" value="ACOC_0000657701"/>
</dbReference>
<dbReference type="Proteomes" id="UP000267027">
    <property type="component" value="Unassembled WGS sequence"/>
</dbReference>
<organism evidence="3">
    <name type="scientific">Angiostrongylus costaricensis</name>
    <name type="common">Nematode worm</name>
    <dbReference type="NCBI Taxonomy" id="334426"/>
    <lineage>
        <taxon>Eukaryota</taxon>
        <taxon>Metazoa</taxon>
        <taxon>Ecdysozoa</taxon>
        <taxon>Nematoda</taxon>
        <taxon>Chromadorea</taxon>
        <taxon>Rhabditida</taxon>
        <taxon>Rhabditina</taxon>
        <taxon>Rhabditomorpha</taxon>
        <taxon>Strongyloidea</taxon>
        <taxon>Metastrongylidae</taxon>
        <taxon>Angiostrongylus</taxon>
    </lineage>
</organism>
<accession>A0A0R3PNF6</accession>
<evidence type="ECO:0000313" key="3">
    <source>
        <dbReference type="WBParaSite" id="ACOC_0000657701-mRNA-1"/>
    </source>
</evidence>
<gene>
    <name evidence="1" type="ORF">ACOC_LOCUS6578</name>
</gene>
<reference evidence="3" key="1">
    <citation type="submission" date="2017-02" db="UniProtKB">
        <authorList>
            <consortium name="WormBaseParasite"/>
        </authorList>
    </citation>
    <scope>IDENTIFICATION</scope>
</reference>
<evidence type="ECO:0000313" key="1">
    <source>
        <dbReference type="EMBL" id="VDM58163.1"/>
    </source>
</evidence>